<dbReference type="Pfam" id="PF00884">
    <property type="entry name" value="Sulfatase"/>
    <property type="match status" value="1"/>
</dbReference>
<accession>A0A1S1YZH0</accession>
<sequence length="523" mass="59671">MQMKNFFLSLFLAITSWGCNQTVSTQKEKEDKPNVIIIYADDLGRGILGKYGQTKIATPNLDKLALQGKTFTNAYGSNVCSPARASLLTGLNNAKAPVHTPGGLVCELEAGIIDQATFDKKIYRKHNEGYYYIGEMAKSAGYHTSYIGKLGFGYSDTKEMIDSYGFDYHCGLYDAVLCWSFYPPHYRLNGKKIPIPNNPKLSKREPICPLVGKENMTYSEDIWLEHALDYLEEKKDDPFFMIYATQLPHGPASIAPKDFKYKDQEGWTKQERVYASMINKLDESVGAMLTKLEELKIADNTVIIFTSDNGHEIQSYTTVNPQYKDPDIVYDYESNSFDQSKVKPNKEQMYWDGHQRGEDIFNGTLGRRGMKRYNFEGGLNIPYIVKWPGMVKPNSESNLMIADYDIMATVSDIIGGEMKPNDGISILPTFLDQDDQKEHDYVFFKCTTGSAQDVIIKDGWKLINELDTKNSDYTTKEKIYSWALYNLNDDPFEKQDLASQFPEKVEEYQRLIDKENNAKVLYK</sequence>
<feature type="domain" description="Sulfatase N-terminal" evidence="1">
    <location>
        <begin position="33"/>
        <end position="415"/>
    </location>
</feature>
<dbReference type="SUPFAM" id="SSF53649">
    <property type="entry name" value="Alkaline phosphatase-like"/>
    <property type="match status" value="1"/>
</dbReference>
<organism evidence="2 3">
    <name type="scientific">Flammeovirga pacifica</name>
    <dbReference type="NCBI Taxonomy" id="915059"/>
    <lineage>
        <taxon>Bacteria</taxon>
        <taxon>Pseudomonadati</taxon>
        <taxon>Bacteroidota</taxon>
        <taxon>Cytophagia</taxon>
        <taxon>Cytophagales</taxon>
        <taxon>Flammeovirgaceae</taxon>
        <taxon>Flammeovirga</taxon>
    </lineage>
</organism>
<proteinExistence type="predicted"/>
<dbReference type="PANTHER" id="PTHR43751:SF3">
    <property type="entry name" value="SULFATASE N-TERMINAL DOMAIN-CONTAINING PROTEIN"/>
    <property type="match status" value="1"/>
</dbReference>
<evidence type="ECO:0000259" key="1">
    <source>
        <dbReference type="Pfam" id="PF00884"/>
    </source>
</evidence>
<dbReference type="Gene3D" id="3.40.720.10">
    <property type="entry name" value="Alkaline Phosphatase, subunit A"/>
    <property type="match status" value="1"/>
</dbReference>
<dbReference type="Gene3D" id="3.30.1120.10">
    <property type="match status" value="1"/>
</dbReference>
<dbReference type="Proteomes" id="UP000179797">
    <property type="component" value="Unassembled WGS sequence"/>
</dbReference>
<dbReference type="EMBL" id="JRYR02000001">
    <property type="protein sequence ID" value="OHX66392.1"/>
    <property type="molecule type" value="Genomic_DNA"/>
</dbReference>
<dbReference type="InterPro" id="IPR017850">
    <property type="entry name" value="Alkaline_phosphatase_core_sf"/>
</dbReference>
<dbReference type="AlphaFoldDB" id="A0A1S1YZH0"/>
<protein>
    <recommendedName>
        <fullName evidence="1">Sulfatase N-terminal domain-containing protein</fullName>
    </recommendedName>
</protein>
<comment type="caution">
    <text evidence="2">The sequence shown here is derived from an EMBL/GenBank/DDBJ whole genome shotgun (WGS) entry which is preliminary data.</text>
</comment>
<name>A0A1S1YZH0_FLAPC</name>
<dbReference type="InterPro" id="IPR000917">
    <property type="entry name" value="Sulfatase_N"/>
</dbReference>
<gene>
    <name evidence="2" type="ORF">NH26_08510</name>
</gene>
<evidence type="ECO:0000313" key="3">
    <source>
        <dbReference type="Proteomes" id="UP000179797"/>
    </source>
</evidence>
<dbReference type="STRING" id="915059.NH26_08510"/>
<reference evidence="2 3" key="1">
    <citation type="journal article" date="2012" name="Int. J. Syst. Evol. Microbiol.">
        <title>Flammeovirga pacifica sp. nov., isolated from deep-sea sediment.</title>
        <authorList>
            <person name="Xu H."/>
            <person name="Fu Y."/>
            <person name="Yang N."/>
            <person name="Ding Z."/>
            <person name="Lai Q."/>
            <person name="Zeng R."/>
        </authorList>
    </citation>
    <scope>NUCLEOTIDE SEQUENCE [LARGE SCALE GENOMIC DNA]</scope>
    <source>
        <strain evidence="3">DSM 24597 / LMG 26175 / WPAGA1</strain>
    </source>
</reference>
<dbReference type="InterPro" id="IPR052701">
    <property type="entry name" value="GAG_Ulvan_Degrading_Sulfatases"/>
</dbReference>
<dbReference type="PANTHER" id="PTHR43751">
    <property type="entry name" value="SULFATASE"/>
    <property type="match status" value="1"/>
</dbReference>
<keyword evidence="3" id="KW-1185">Reference proteome</keyword>
<evidence type="ECO:0000313" key="2">
    <source>
        <dbReference type="EMBL" id="OHX66392.1"/>
    </source>
</evidence>